<dbReference type="InterPro" id="IPR000067">
    <property type="entry name" value="FlgMring_FliF"/>
</dbReference>
<feature type="region of interest" description="Disordered" evidence="10">
    <location>
        <begin position="465"/>
        <end position="497"/>
    </location>
</feature>
<dbReference type="GO" id="GO:0005886">
    <property type="term" value="C:plasma membrane"/>
    <property type="evidence" value="ECO:0007669"/>
    <property type="project" value="UniProtKB-SubCell"/>
</dbReference>
<proteinExistence type="inferred from homology"/>
<dbReference type="NCBIfam" id="TIGR00206">
    <property type="entry name" value="fliF"/>
    <property type="match status" value="1"/>
</dbReference>
<keyword evidence="14" id="KW-0282">Flagellum</keyword>
<dbReference type="Gene3D" id="3.30.300.30">
    <property type="match status" value="1"/>
</dbReference>
<dbReference type="GO" id="GO:0009431">
    <property type="term" value="C:bacterial-type flagellum basal body, MS ring"/>
    <property type="evidence" value="ECO:0007669"/>
    <property type="project" value="InterPro"/>
</dbReference>
<dbReference type="Proteomes" id="UP000005496">
    <property type="component" value="Unassembled WGS sequence"/>
</dbReference>
<dbReference type="InterPro" id="IPR043427">
    <property type="entry name" value="YscJ/FliF"/>
</dbReference>
<evidence type="ECO:0000256" key="6">
    <source>
        <dbReference type="ARBA" id="ARBA00022989"/>
    </source>
</evidence>
<evidence type="ECO:0000256" key="8">
    <source>
        <dbReference type="ARBA" id="ARBA00023143"/>
    </source>
</evidence>
<feature type="region of interest" description="Disordered" evidence="10">
    <location>
        <begin position="277"/>
        <end position="333"/>
    </location>
</feature>
<dbReference type="Pfam" id="PF08345">
    <property type="entry name" value="YscJ_FliF_C"/>
    <property type="match status" value="1"/>
</dbReference>
<dbReference type="RefSeq" id="WP_008871270.1">
    <property type="nucleotide sequence ID" value="NZ_ACJN02000003.1"/>
</dbReference>
<dbReference type="InterPro" id="IPR006182">
    <property type="entry name" value="FliF_N_dom"/>
</dbReference>
<dbReference type="PRINTS" id="PR01009">
    <property type="entry name" value="FLGMRINGFLIF"/>
</dbReference>
<feature type="domain" description="Flagellar M-ring N-terminal" evidence="12">
    <location>
        <begin position="46"/>
        <end position="220"/>
    </location>
</feature>
<protein>
    <recommendedName>
        <fullName evidence="9">Flagellar M-ring protein</fullName>
    </recommendedName>
</protein>
<dbReference type="PANTHER" id="PTHR30046:SF0">
    <property type="entry name" value="FLAGELLAR M-RING PROTEIN"/>
    <property type="match status" value="1"/>
</dbReference>
<sequence>MPPFIQDLQEKVTSLWSSSSVPQRILVAGLGLSVIAAFAFLMFFITRPDYRVLSSDLYPEDASRVVEILESENVRYQLEDDGTTILVPADQVHKMRLAISGEGVLRGEGMGFELFDDTGIGQTDFVQNVNYQRALQGELARTISEFSEVEHARVHLVMPERSLFIEEETPPSASIVLQLRSGQRLESSQIQSIVNLVVTGVEGMDSDRVTISDTSGRVLYEPQKDLLDGMSSTQLEYQLNFQRDLERRIEHMLTPFAGPGRVIAKVNADLDFDRRTTRQEIFDPDGSVVRSEQRSTEESSGGTFMEEGVPEPDFQQGFEGPATTQETSRSDRTTNFEISREEHNIVASVGSVDRLSVAVLVDGQHVTDDAGEMVYEPLADEEMQRIQQLVERAVGFDQERGDSIEVSSVDFGAPEVEPEPTLMDNLAQYFQTFGKPLLNALLVLLFLLLVVRPIIMTILKPKVAEEEGEEAEGLPEGGEREALAPGMSEEEVEGMQDQKRVEGIKVFASQLAEENFDQAFAVVKKWLKEERV</sequence>
<keyword evidence="8 9" id="KW-0975">Bacterial flagellum</keyword>
<evidence type="ECO:0000256" key="2">
    <source>
        <dbReference type="ARBA" id="ARBA00004651"/>
    </source>
</evidence>
<feature type="domain" description="Flagellar M-ring C-terminal" evidence="13">
    <location>
        <begin position="253"/>
        <end position="411"/>
    </location>
</feature>
<feature type="transmembrane region" description="Helical" evidence="11">
    <location>
        <begin position="437"/>
        <end position="455"/>
    </location>
</feature>
<dbReference type="InterPro" id="IPR045851">
    <property type="entry name" value="AMP-bd_C_sf"/>
</dbReference>
<keyword evidence="14" id="KW-0969">Cilium</keyword>
<evidence type="ECO:0000256" key="11">
    <source>
        <dbReference type="SAM" id="Phobius"/>
    </source>
</evidence>
<keyword evidence="6 11" id="KW-1133">Transmembrane helix</keyword>
<evidence type="ECO:0000256" key="10">
    <source>
        <dbReference type="SAM" id="MobiDB-lite"/>
    </source>
</evidence>
<dbReference type="GO" id="GO:0071973">
    <property type="term" value="P:bacterial-type flagellum-dependent cell motility"/>
    <property type="evidence" value="ECO:0007669"/>
    <property type="project" value="InterPro"/>
</dbReference>
<evidence type="ECO:0000256" key="5">
    <source>
        <dbReference type="ARBA" id="ARBA00022692"/>
    </source>
</evidence>
<evidence type="ECO:0000256" key="1">
    <source>
        <dbReference type="ARBA" id="ARBA00004117"/>
    </source>
</evidence>
<evidence type="ECO:0000256" key="7">
    <source>
        <dbReference type="ARBA" id="ARBA00023136"/>
    </source>
</evidence>
<dbReference type="EMBL" id="ACJN02000003">
    <property type="protein sequence ID" value="EFI33921.1"/>
    <property type="molecule type" value="Genomic_DNA"/>
</dbReference>
<dbReference type="InterPro" id="IPR013556">
    <property type="entry name" value="Flag_M-ring_C"/>
</dbReference>
<dbReference type="GO" id="GO:0003774">
    <property type="term" value="F:cytoskeletal motor activity"/>
    <property type="evidence" value="ECO:0007669"/>
    <property type="project" value="InterPro"/>
</dbReference>
<name>D6STA5_9BACT</name>
<accession>D6STA5</accession>
<comment type="function">
    <text evidence="9">The M ring may be actively involved in energy transduction.</text>
</comment>
<dbReference type="eggNOG" id="COG1766">
    <property type="taxonomic scope" value="Bacteria"/>
</dbReference>
<dbReference type="Pfam" id="PF01514">
    <property type="entry name" value="YscJ_FliF"/>
    <property type="match status" value="1"/>
</dbReference>
<evidence type="ECO:0000256" key="3">
    <source>
        <dbReference type="ARBA" id="ARBA00007971"/>
    </source>
</evidence>
<organism evidence="14 15">
    <name type="scientific">Desulfonatronospira thiodismutans ASO3-1</name>
    <dbReference type="NCBI Taxonomy" id="555779"/>
    <lineage>
        <taxon>Bacteria</taxon>
        <taxon>Pseudomonadati</taxon>
        <taxon>Thermodesulfobacteriota</taxon>
        <taxon>Desulfovibrionia</taxon>
        <taxon>Desulfovibrionales</taxon>
        <taxon>Desulfonatronovibrionaceae</taxon>
        <taxon>Desulfonatronospira</taxon>
    </lineage>
</organism>
<evidence type="ECO:0000256" key="9">
    <source>
        <dbReference type="PIRNR" id="PIRNR004862"/>
    </source>
</evidence>
<reference evidence="14" key="1">
    <citation type="submission" date="2010-05" db="EMBL/GenBank/DDBJ databases">
        <title>The draft genome of Desulfonatronospira thiodismutans ASO3-1.</title>
        <authorList>
            <consortium name="US DOE Joint Genome Institute (JGI-PGF)"/>
            <person name="Lucas S."/>
            <person name="Copeland A."/>
            <person name="Lapidus A."/>
            <person name="Cheng J.-F."/>
            <person name="Bruce D."/>
            <person name="Goodwin L."/>
            <person name="Pitluck S."/>
            <person name="Chertkov O."/>
            <person name="Brettin T."/>
            <person name="Detter J.C."/>
            <person name="Han C."/>
            <person name="Land M.L."/>
            <person name="Hauser L."/>
            <person name="Kyrpides N."/>
            <person name="Mikhailova N."/>
            <person name="Muyzer G."/>
            <person name="Woyke T."/>
        </authorList>
    </citation>
    <scope>NUCLEOTIDE SEQUENCE [LARGE SCALE GENOMIC DNA]</scope>
    <source>
        <strain evidence="14">ASO3-1</strain>
    </source>
</reference>
<dbReference type="PANTHER" id="PTHR30046">
    <property type="entry name" value="FLAGELLAR M-RING PROTEIN"/>
    <property type="match status" value="1"/>
</dbReference>
<keyword evidence="15" id="KW-1185">Reference proteome</keyword>
<evidence type="ECO:0000313" key="14">
    <source>
        <dbReference type="EMBL" id="EFI33921.1"/>
    </source>
</evidence>
<evidence type="ECO:0000259" key="12">
    <source>
        <dbReference type="Pfam" id="PF01514"/>
    </source>
</evidence>
<comment type="similarity">
    <text evidence="3 9">Belongs to the FliF family.</text>
</comment>
<evidence type="ECO:0000259" key="13">
    <source>
        <dbReference type="Pfam" id="PF08345"/>
    </source>
</evidence>
<feature type="transmembrane region" description="Helical" evidence="11">
    <location>
        <begin position="25"/>
        <end position="45"/>
    </location>
</feature>
<comment type="caution">
    <text evidence="14">The sequence shown here is derived from an EMBL/GenBank/DDBJ whole genome shotgun (WGS) entry which is preliminary data.</text>
</comment>
<keyword evidence="14" id="KW-0966">Cell projection</keyword>
<comment type="subcellular location">
    <subcellularLocation>
        <location evidence="1 9">Bacterial flagellum basal body</location>
    </subcellularLocation>
    <subcellularLocation>
        <location evidence="2">Cell membrane</location>
        <topology evidence="2">Multi-pass membrane protein</topology>
    </subcellularLocation>
</comment>
<evidence type="ECO:0000256" key="4">
    <source>
        <dbReference type="ARBA" id="ARBA00022475"/>
    </source>
</evidence>
<keyword evidence="5 11" id="KW-0812">Transmembrane</keyword>
<dbReference type="PIRSF" id="PIRSF004862">
    <property type="entry name" value="FliF"/>
    <property type="match status" value="1"/>
</dbReference>
<evidence type="ECO:0000313" key="15">
    <source>
        <dbReference type="Proteomes" id="UP000005496"/>
    </source>
</evidence>
<gene>
    <name evidence="14" type="ORF">Dthio_PD1260</name>
</gene>
<keyword evidence="4" id="KW-1003">Cell membrane</keyword>
<keyword evidence="7 11" id="KW-0472">Membrane</keyword>
<dbReference type="AlphaFoldDB" id="D6STA5"/>